<reference evidence="1" key="2">
    <citation type="submission" date="2015-06" db="EMBL/GenBank/DDBJ databases">
        <title>Environmentally co-occuring mercury resistance plasmids are genetically and phenotypically diverse and confer variable context-dependent fitness effects.</title>
        <authorList>
            <person name="Hall J.P.J."/>
            <person name="Harrison E."/>
            <person name="Lilley A.K."/>
            <person name="Paterson S."/>
            <person name="Spiers A.J."/>
            <person name="Brockhurst M.A."/>
        </authorList>
    </citation>
    <scope>NUCLEOTIDE SEQUENCE [LARGE SCALE GENOMIC DNA]</scope>
    <source>
        <strain evidence="1">SBW25</strain>
        <plasmid evidence="1">pQBR55</plasmid>
    </source>
</reference>
<dbReference type="EMBL" id="LN713927">
    <property type="protein sequence ID" value="CEK42463.1"/>
    <property type="molecule type" value="Genomic_DNA"/>
</dbReference>
<evidence type="ECO:0000313" key="1">
    <source>
        <dbReference type="EMBL" id="CEK42463.1"/>
    </source>
</evidence>
<accession>A0A0G4E628</accession>
<geneLocation type="plasmid" evidence="1">
    <name>pQBR55</name>
</geneLocation>
<dbReference type="AlphaFoldDB" id="A0A0G4E628"/>
<proteinExistence type="predicted"/>
<protein>
    <submittedName>
        <fullName evidence="1">Uncharacterized protein</fullName>
    </submittedName>
</protein>
<reference evidence="1" key="1">
    <citation type="submission" date="2014-12" db="EMBL/GenBank/DDBJ databases">
        <authorList>
            <person name="Hall J."/>
        </authorList>
    </citation>
    <scope>NUCLEOTIDE SEQUENCE [LARGE SCALE GENOMIC DNA]</scope>
    <source>
        <strain evidence="1">SBW25</strain>
        <plasmid evidence="1">pQBR55</plasmid>
    </source>
</reference>
<name>A0A0G4E628_PSEFS</name>
<gene>
    <name evidence="1" type="ORF">PQBR55_0084</name>
</gene>
<organism evidence="1">
    <name type="scientific">Pseudomonas fluorescens (strain SBW25)</name>
    <dbReference type="NCBI Taxonomy" id="216595"/>
    <lineage>
        <taxon>Bacteria</taxon>
        <taxon>Pseudomonadati</taxon>
        <taxon>Pseudomonadota</taxon>
        <taxon>Gammaproteobacteria</taxon>
        <taxon>Pseudomonadales</taxon>
        <taxon>Pseudomonadaceae</taxon>
        <taxon>Pseudomonas</taxon>
    </lineage>
</organism>
<sequence>MPATKPQHHNLLFQGLGPAANSLQYVTHFLESVANQRQ</sequence>
<keyword evidence="1" id="KW-0614">Plasmid</keyword>